<dbReference type="CDD" id="cd05466">
    <property type="entry name" value="PBP2_LTTR_substrate"/>
    <property type="match status" value="1"/>
</dbReference>
<evidence type="ECO:0000256" key="2">
    <source>
        <dbReference type="ARBA" id="ARBA00023015"/>
    </source>
</evidence>
<dbReference type="InterPro" id="IPR000847">
    <property type="entry name" value="LysR_HTH_N"/>
</dbReference>
<keyword evidence="3" id="KW-0238">DNA-binding</keyword>
<gene>
    <name evidence="6" type="ORF">BAE39_23110</name>
</gene>
<dbReference type="EMBL" id="LZTJ01000033">
    <property type="protein sequence ID" value="OBP70490.1"/>
    <property type="molecule type" value="Genomic_DNA"/>
</dbReference>
<dbReference type="SUPFAM" id="SSF53850">
    <property type="entry name" value="Periplasmic binding protein-like II"/>
    <property type="match status" value="1"/>
</dbReference>
<dbReference type="RefSeq" id="WP_032931071.1">
    <property type="nucleotide sequence ID" value="NZ_LZTH01000003.1"/>
</dbReference>
<reference evidence="7" key="1">
    <citation type="submission" date="2016-06" db="EMBL/GenBank/DDBJ databases">
        <title>NZP2037 Pacbio-Illumina hybrid assembly.</title>
        <authorList>
            <person name="Ramsay J.P."/>
        </authorList>
    </citation>
    <scope>NUCLEOTIDE SEQUENCE [LARGE SCALE GENOMIC DNA]</scope>
    <source>
        <strain evidence="7">R7ANS::ICEMlSym2042</strain>
    </source>
</reference>
<keyword evidence="2" id="KW-0805">Transcription regulation</keyword>
<protein>
    <submittedName>
        <fullName evidence="6">LysR family transcriptional regulator</fullName>
    </submittedName>
</protein>
<accession>A0A1A5HUT9</accession>
<dbReference type="InterPro" id="IPR005119">
    <property type="entry name" value="LysR_subst-bd"/>
</dbReference>
<sequence>MHPRLLKTFLAVARSRNITRAAEAVHLAQSSVSDQIQTLEAELGAALFTRSKSGLELTPAGLALKPIAEELLRLDGEARAAVLAAAGRTSGALTIGALETIAAARLAPWLPGFQAGHPDITVRMKVADSGTLRRLLEDGDIDVAFCFERRDGAQGAADGRLARRTIGAEPLVLVAAPGQAPAPGGLADLAALRFVATEPGCIYRHMFDTAFAEADMAPPKPAAEVGSIGAIARLVATGAGLGLIPRLAVSDALARGELVELPWPGRMRPAPLTMVWRRRRIQPPALRQLLAAARDTLAPERLETGSEVESADSSKALFPNNSLAKTVAS</sequence>
<dbReference type="PROSITE" id="PS50931">
    <property type="entry name" value="HTH_LYSR"/>
    <property type="match status" value="1"/>
</dbReference>
<dbReference type="PANTHER" id="PTHR30126:SF39">
    <property type="entry name" value="HTH-TYPE TRANSCRIPTIONAL REGULATOR CYSL"/>
    <property type="match status" value="1"/>
</dbReference>
<evidence type="ECO:0000313" key="7">
    <source>
        <dbReference type="Proteomes" id="UP000093748"/>
    </source>
</evidence>
<dbReference type="PRINTS" id="PR00039">
    <property type="entry name" value="HTHLYSR"/>
</dbReference>
<evidence type="ECO:0000256" key="4">
    <source>
        <dbReference type="ARBA" id="ARBA00023163"/>
    </source>
</evidence>
<comment type="caution">
    <text evidence="6">The sequence shown here is derived from an EMBL/GenBank/DDBJ whole genome shotgun (WGS) entry which is preliminary data.</text>
</comment>
<name>A0A1A5HUT9_RHILI</name>
<dbReference type="InterPro" id="IPR036388">
    <property type="entry name" value="WH-like_DNA-bd_sf"/>
</dbReference>
<dbReference type="SUPFAM" id="SSF46785">
    <property type="entry name" value="Winged helix' DNA-binding domain"/>
    <property type="match status" value="1"/>
</dbReference>
<dbReference type="Pfam" id="PF00126">
    <property type="entry name" value="HTH_1"/>
    <property type="match status" value="1"/>
</dbReference>
<dbReference type="GeneID" id="66682967"/>
<comment type="similarity">
    <text evidence="1">Belongs to the LysR transcriptional regulatory family.</text>
</comment>
<dbReference type="Proteomes" id="UP000093748">
    <property type="component" value="Unassembled WGS sequence"/>
</dbReference>
<dbReference type="AlphaFoldDB" id="A0A1A5HUT9"/>
<dbReference type="PANTHER" id="PTHR30126">
    <property type="entry name" value="HTH-TYPE TRANSCRIPTIONAL REGULATOR"/>
    <property type="match status" value="1"/>
</dbReference>
<dbReference type="GO" id="GO:0000976">
    <property type="term" value="F:transcription cis-regulatory region binding"/>
    <property type="evidence" value="ECO:0007669"/>
    <property type="project" value="TreeGrafter"/>
</dbReference>
<evidence type="ECO:0000259" key="5">
    <source>
        <dbReference type="PROSITE" id="PS50931"/>
    </source>
</evidence>
<dbReference type="Pfam" id="PF03466">
    <property type="entry name" value="LysR_substrate"/>
    <property type="match status" value="1"/>
</dbReference>
<dbReference type="InterPro" id="IPR036390">
    <property type="entry name" value="WH_DNA-bd_sf"/>
</dbReference>
<evidence type="ECO:0000313" key="6">
    <source>
        <dbReference type="EMBL" id="OBP70490.1"/>
    </source>
</evidence>
<evidence type="ECO:0000256" key="3">
    <source>
        <dbReference type="ARBA" id="ARBA00023125"/>
    </source>
</evidence>
<dbReference type="Gene3D" id="3.40.190.290">
    <property type="match status" value="1"/>
</dbReference>
<keyword evidence="4" id="KW-0804">Transcription</keyword>
<dbReference type="OrthoDB" id="9791253at2"/>
<dbReference type="Gene3D" id="1.10.10.10">
    <property type="entry name" value="Winged helix-like DNA-binding domain superfamily/Winged helix DNA-binding domain"/>
    <property type="match status" value="1"/>
</dbReference>
<dbReference type="GO" id="GO:0003700">
    <property type="term" value="F:DNA-binding transcription factor activity"/>
    <property type="evidence" value="ECO:0007669"/>
    <property type="project" value="InterPro"/>
</dbReference>
<dbReference type="FunFam" id="1.10.10.10:FF:000001">
    <property type="entry name" value="LysR family transcriptional regulator"/>
    <property type="match status" value="1"/>
</dbReference>
<feature type="domain" description="HTH lysR-type" evidence="5">
    <location>
        <begin position="1"/>
        <end position="58"/>
    </location>
</feature>
<evidence type="ECO:0000256" key="1">
    <source>
        <dbReference type="ARBA" id="ARBA00009437"/>
    </source>
</evidence>
<proteinExistence type="inferred from homology"/>
<organism evidence="6 7">
    <name type="scientific">Rhizobium loti</name>
    <name type="common">Mesorhizobium loti</name>
    <dbReference type="NCBI Taxonomy" id="381"/>
    <lineage>
        <taxon>Bacteria</taxon>
        <taxon>Pseudomonadati</taxon>
        <taxon>Pseudomonadota</taxon>
        <taxon>Alphaproteobacteria</taxon>
        <taxon>Hyphomicrobiales</taxon>
        <taxon>Phyllobacteriaceae</taxon>
        <taxon>Mesorhizobium</taxon>
    </lineage>
</organism>